<evidence type="ECO:0000256" key="1">
    <source>
        <dbReference type="ARBA" id="ARBA00004141"/>
    </source>
</evidence>
<feature type="transmembrane region" description="Helical" evidence="6">
    <location>
        <begin position="44"/>
        <end position="65"/>
    </location>
</feature>
<feature type="domain" description="Glucose receptor Git3-like N-terminal" evidence="7">
    <location>
        <begin position="9"/>
        <end position="196"/>
    </location>
</feature>
<name>A0A8H7E4L4_9EURO</name>
<comment type="caution">
    <text evidence="8">The sequence shown here is derived from an EMBL/GenBank/DDBJ whole genome shotgun (WGS) entry which is preliminary data.</text>
</comment>
<feature type="transmembrane region" description="Helical" evidence="6">
    <location>
        <begin position="12"/>
        <end position="32"/>
    </location>
</feature>
<dbReference type="Pfam" id="PF11710">
    <property type="entry name" value="Git3"/>
    <property type="match status" value="1"/>
</dbReference>
<feature type="compositionally biased region" description="Polar residues" evidence="5">
    <location>
        <begin position="279"/>
        <end position="293"/>
    </location>
</feature>
<dbReference type="PANTHER" id="PTHR23112:SF0">
    <property type="entry name" value="TRANSMEMBRANE PROTEIN 116"/>
    <property type="match status" value="1"/>
</dbReference>
<evidence type="ECO:0000256" key="3">
    <source>
        <dbReference type="ARBA" id="ARBA00022989"/>
    </source>
</evidence>
<dbReference type="EMBL" id="JAACFV010000031">
    <property type="protein sequence ID" value="KAF7510309.1"/>
    <property type="molecule type" value="Genomic_DNA"/>
</dbReference>
<organism evidence="8 9">
    <name type="scientific">Endocarpon pusillum</name>
    <dbReference type="NCBI Taxonomy" id="364733"/>
    <lineage>
        <taxon>Eukaryota</taxon>
        <taxon>Fungi</taxon>
        <taxon>Dikarya</taxon>
        <taxon>Ascomycota</taxon>
        <taxon>Pezizomycotina</taxon>
        <taxon>Eurotiomycetes</taxon>
        <taxon>Chaetothyriomycetidae</taxon>
        <taxon>Verrucariales</taxon>
        <taxon>Verrucariaceae</taxon>
        <taxon>Endocarpon</taxon>
    </lineage>
</organism>
<dbReference type="Proteomes" id="UP000606974">
    <property type="component" value="Unassembled WGS sequence"/>
</dbReference>
<evidence type="ECO:0000256" key="4">
    <source>
        <dbReference type="ARBA" id="ARBA00023136"/>
    </source>
</evidence>
<dbReference type="GO" id="GO:0004930">
    <property type="term" value="F:G protein-coupled receptor activity"/>
    <property type="evidence" value="ECO:0007669"/>
    <property type="project" value="TreeGrafter"/>
</dbReference>
<evidence type="ECO:0000313" key="9">
    <source>
        <dbReference type="Proteomes" id="UP000606974"/>
    </source>
</evidence>
<dbReference type="PANTHER" id="PTHR23112">
    <property type="entry name" value="G PROTEIN-COUPLED RECEPTOR 157-RELATED"/>
    <property type="match status" value="1"/>
</dbReference>
<feature type="transmembrane region" description="Helical" evidence="6">
    <location>
        <begin position="304"/>
        <end position="323"/>
    </location>
</feature>
<gene>
    <name evidence="8" type="ORF">GJ744_006805</name>
</gene>
<proteinExistence type="predicted"/>
<comment type="subcellular location">
    <subcellularLocation>
        <location evidence="1">Membrane</location>
        <topology evidence="1">Multi-pass membrane protein</topology>
    </subcellularLocation>
</comment>
<keyword evidence="2 6" id="KW-0812">Transmembrane</keyword>
<keyword evidence="4 6" id="KW-0472">Membrane</keyword>
<feature type="transmembrane region" description="Helical" evidence="6">
    <location>
        <begin position="167"/>
        <end position="187"/>
    </location>
</feature>
<dbReference type="SUPFAM" id="SSF81321">
    <property type="entry name" value="Family A G protein-coupled receptor-like"/>
    <property type="match status" value="1"/>
</dbReference>
<evidence type="ECO:0000256" key="5">
    <source>
        <dbReference type="SAM" id="MobiDB-lite"/>
    </source>
</evidence>
<dbReference type="OrthoDB" id="100006at2759"/>
<feature type="transmembrane region" description="Helical" evidence="6">
    <location>
        <begin position="85"/>
        <end position="109"/>
    </location>
</feature>
<feature type="region of interest" description="Disordered" evidence="5">
    <location>
        <begin position="279"/>
        <end position="299"/>
    </location>
</feature>
<dbReference type="GO" id="GO:0007189">
    <property type="term" value="P:adenylate cyclase-activating G protein-coupled receptor signaling pathway"/>
    <property type="evidence" value="ECO:0007669"/>
    <property type="project" value="TreeGrafter"/>
</dbReference>
<protein>
    <recommendedName>
        <fullName evidence="7">Glucose receptor Git3-like N-terminal domain-containing protein</fullName>
    </recommendedName>
</protein>
<evidence type="ECO:0000256" key="2">
    <source>
        <dbReference type="ARBA" id="ARBA00022692"/>
    </source>
</evidence>
<dbReference type="InterPro" id="IPR023041">
    <property type="entry name" value="Glucose_rcpt_Git3-like_N"/>
</dbReference>
<sequence length="399" mass="44645">MAPSIAITIPTLVGSCLSCIASSTVIVSYVLFPPKRHFRHALIVNLLVADFINSFNHTVSGSFSLANRHKAQPLSPGKSCVTNAWITQFSVQAIDFNILIISIVVLLCIRQQKFAVQPSIRKTTLLCVIAWIPGLITSITGLILNAYGPVSGNWCWIKPDLLGLRYLLTHGWRIVIFLATVGIYTYIYTHLKRVYGKFTASTTAYDHSTVSNGQGLANNRYILSTRSHDGLQLPVSGHIMVRDSLDVLREPEHQAKECEGGLTGISSHTQALGSKSWSLETSQTTRMEQNSPLRQHKGQRQTPNIQKILLLNGYPILYIVLWIPGMLNRLLESTAGSPDWLKALQSTTQFIGLANALTYGYNEQLRQRWRRWLKPGHIDDGRLSTYRPDLHSRDRAWCA</sequence>
<evidence type="ECO:0000259" key="7">
    <source>
        <dbReference type="Pfam" id="PF11710"/>
    </source>
</evidence>
<dbReference type="AlphaFoldDB" id="A0A8H7E4L4"/>
<evidence type="ECO:0000256" key="6">
    <source>
        <dbReference type="SAM" id="Phobius"/>
    </source>
</evidence>
<dbReference type="GO" id="GO:0005886">
    <property type="term" value="C:plasma membrane"/>
    <property type="evidence" value="ECO:0007669"/>
    <property type="project" value="TreeGrafter"/>
</dbReference>
<accession>A0A8H7E4L4</accession>
<dbReference type="Gene3D" id="1.20.1070.10">
    <property type="entry name" value="Rhodopsin 7-helix transmembrane proteins"/>
    <property type="match status" value="1"/>
</dbReference>
<reference evidence="8" key="1">
    <citation type="submission" date="2020-02" db="EMBL/GenBank/DDBJ databases">
        <authorList>
            <person name="Palmer J.M."/>
        </authorList>
    </citation>
    <scope>NUCLEOTIDE SEQUENCE</scope>
    <source>
        <strain evidence="8">EPUS1.4</strain>
        <tissue evidence="8">Thallus</tissue>
    </source>
</reference>
<evidence type="ECO:0000313" key="8">
    <source>
        <dbReference type="EMBL" id="KAF7510309.1"/>
    </source>
</evidence>
<feature type="transmembrane region" description="Helical" evidence="6">
    <location>
        <begin position="125"/>
        <end position="147"/>
    </location>
</feature>
<keyword evidence="3 6" id="KW-1133">Transmembrane helix</keyword>
<keyword evidence="9" id="KW-1185">Reference proteome</keyword>